<dbReference type="HOGENOM" id="CLU_1725904_0_0_1"/>
<dbReference type="eggNOG" id="ENOG502SA3D">
    <property type="taxonomic scope" value="Eukaryota"/>
</dbReference>
<accession>M4BGQ8</accession>
<proteinExistence type="predicted"/>
<protein>
    <recommendedName>
        <fullName evidence="4">DUF4604 domain-containing protein</fullName>
    </recommendedName>
</protein>
<feature type="region of interest" description="Disordered" evidence="1">
    <location>
        <begin position="99"/>
        <end position="141"/>
    </location>
</feature>
<evidence type="ECO:0000256" key="1">
    <source>
        <dbReference type="SAM" id="MobiDB-lite"/>
    </source>
</evidence>
<evidence type="ECO:0000313" key="2">
    <source>
        <dbReference type="EnsemblProtists" id="HpaP805583"/>
    </source>
</evidence>
<dbReference type="Proteomes" id="UP000011713">
    <property type="component" value="Unassembled WGS sequence"/>
</dbReference>
<dbReference type="OMA" id="ACIGVEE"/>
<keyword evidence="3" id="KW-1185">Reference proteome</keyword>
<dbReference type="EnsemblProtists" id="HpaT805583">
    <property type="protein sequence ID" value="HpaP805583"/>
    <property type="gene ID" value="HpaG805583"/>
</dbReference>
<dbReference type="InParanoid" id="M4BGQ8"/>
<reference evidence="3" key="1">
    <citation type="journal article" date="2010" name="Science">
        <title>Signatures of adaptation to obligate biotrophy in the Hyaloperonospora arabidopsidis genome.</title>
        <authorList>
            <person name="Baxter L."/>
            <person name="Tripathy S."/>
            <person name="Ishaque N."/>
            <person name="Boot N."/>
            <person name="Cabral A."/>
            <person name="Kemen E."/>
            <person name="Thines M."/>
            <person name="Ah-Fong A."/>
            <person name="Anderson R."/>
            <person name="Badejoko W."/>
            <person name="Bittner-Eddy P."/>
            <person name="Boore J.L."/>
            <person name="Chibucos M.C."/>
            <person name="Coates M."/>
            <person name="Dehal P."/>
            <person name="Delehaunty K."/>
            <person name="Dong S."/>
            <person name="Downton P."/>
            <person name="Dumas B."/>
            <person name="Fabro G."/>
            <person name="Fronick C."/>
            <person name="Fuerstenberg S.I."/>
            <person name="Fulton L."/>
            <person name="Gaulin E."/>
            <person name="Govers F."/>
            <person name="Hughes L."/>
            <person name="Humphray S."/>
            <person name="Jiang R.H."/>
            <person name="Judelson H."/>
            <person name="Kamoun S."/>
            <person name="Kyung K."/>
            <person name="Meijer H."/>
            <person name="Minx P."/>
            <person name="Morris P."/>
            <person name="Nelson J."/>
            <person name="Phuntumart V."/>
            <person name="Qutob D."/>
            <person name="Rehmany A."/>
            <person name="Rougon-Cardoso A."/>
            <person name="Ryden P."/>
            <person name="Torto-Alalibo T."/>
            <person name="Studholme D."/>
            <person name="Wang Y."/>
            <person name="Win J."/>
            <person name="Wood J."/>
            <person name="Clifton S.W."/>
            <person name="Rogers J."/>
            <person name="Van den Ackerveken G."/>
            <person name="Jones J.D."/>
            <person name="McDowell J.M."/>
            <person name="Beynon J."/>
            <person name="Tyler B.M."/>
        </authorList>
    </citation>
    <scope>NUCLEOTIDE SEQUENCE [LARGE SCALE GENOMIC DNA]</scope>
    <source>
        <strain evidence="3">Emoy2</strain>
    </source>
</reference>
<evidence type="ECO:0000313" key="3">
    <source>
        <dbReference type="Proteomes" id="UP000011713"/>
    </source>
</evidence>
<organism evidence="2 3">
    <name type="scientific">Hyaloperonospora arabidopsidis (strain Emoy2)</name>
    <name type="common">Downy mildew agent</name>
    <name type="synonym">Peronospora arabidopsidis</name>
    <dbReference type="NCBI Taxonomy" id="559515"/>
    <lineage>
        <taxon>Eukaryota</taxon>
        <taxon>Sar</taxon>
        <taxon>Stramenopiles</taxon>
        <taxon>Oomycota</taxon>
        <taxon>Peronosporomycetes</taxon>
        <taxon>Peronosporales</taxon>
        <taxon>Peronosporaceae</taxon>
        <taxon>Hyaloperonospora</taxon>
    </lineage>
</organism>
<reference evidence="2" key="2">
    <citation type="submission" date="2015-06" db="UniProtKB">
        <authorList>
            <consortium name="EnsemblProtists"/>
        </authorList>
    </citation>
    <scope>IDENTIFICATION</scope>
    <source>
        <strain evidence="2">Emoy2</strain>
    </source>
</reference>
<sequence>MDDDGDGRVRGLNAGGSNGKVHGKGPQFTRVIPKFLQKYHQAPAIQAKFATLPKPSDEEEEELDAVQQAAIDEYLATKEKKNEEKEEEKKEFLTCLLDGGGKQRKKKGSASGQSVVQMGKAKAAVDATKKKRKRSDRPKLCNKKLLSFSMDDV</sequence>
<dbReference type="EMBL" id="JH598238">
    <property type="status" value="NOT_ANNOTATED_CDS"/>
    <property type="molecule type" value="Genomic_DNA"/>
</dbReference>
<dbReference type="VEuPathDB" id="FungiDB:HpaG805583"/>
<dbReference type="AlphaFoldDB" id="M4BGQ8"/>
<name>M4BGQ8_HYAAE</name>
<feature type="region of interest" description="Disordered" evidence="1">
    <location>
        <begin position="1"/>
        <end position="26"/>
    </location>
</feature>
<feature type="compositionally biased region" description="Basic residues" evidence="1">
    <location>
        <begin position="129"/>
        <end position="141"/>
    </location>
</feature>
<evidence type="ECO:0008006" key="4">
    <source>
        <dbReference type="Google" id="ProtNLM"/>
    </source>
</evidence>